<evidence type="ECO:0000256" key="1">
    <source>
        <dbReference type="SAM" id="MobiDB-lite"/>
    </source>
</evidence>
<protein>
    <submittedName>
        <fullName evidence="2">Caldesmon</fullName>
    </submittedName>
</protein>
<organism evidence="2 3">
    <name type="scientific">Nocardia amikacinitolerans</name>
    <dbReference type="NCBI Taxonomy" id="756689"/>
    <lineage>
        <taxon>Bacteria</taxon>
        <taxon>Bacillati</taxon>
        <taxon>Actinomycetota</taxon>
        <taxon>Actinomycetes</taxon>
        <taxon>Mycobacteriales</taxon>
        <taxon>Nocardiaceae</taxon>
        <taxon>Nocardia</taxon>
    </lineage>
</organism>
<evidence type="ECO:0000313" key="2">
    <source>
        <dbReference type="EMBL" id="SNY88010.1"/>
    </source>
</evidence>
<evidence type="ECO:0000313" key="3">
    <source>
        <dbReference type="Proteomes" id="UP000219565"/>
    </source>
</evidence>
<dbReference type="AlphaFoldDB" id="A0A285LSV7"/>
<keyword evidence="3" id="KW-1185">Reference proteome</keyword>
<gene>
    <name evidence="2" type="ORF">SAMN04244553_4970</name>
</gene>
<feature type="region of interest" description="Disordered" evidence="1">
    <location>
        <begin position="60"/>
        <end position="135"/>
    </location>
</feature>
<dbReference type="Proteomes" id="UP000219565">
    <property type="component" value="Unassembled WGS sequence"/>
</dbReference>
<accession>A0A285LSV7</accession>
<proteinExistence type="predicted"/>
<dbReference type="STRING" id="1379680.GCA_001612615_02882"/>
<dbReference type="RefSeq" id="WP_097246973.1">
    <property type="nucleotide sequence ID" value="NZ_JAMTCV010000004.1"/>
</dbReference>
<dbReference type="OrthoDB" id="4571346at2"/>
<sequence length="135" mass="15867">MANYSFEIEQLAAETRRRSAMLLDELDAVHRRTADKGRELAERSARELIPFWEEKVREAEAAADEAEQARAEAEERERAEAEERMERERQEAEAREQREAIARSIAARKSKDVVTPIDEDDDPESEYYRRKSWLI</sequence>
<feature type="compositionally biased region" description="Basic and acidic residues" evidence="1">
    <location>
        <begin position="67"/>
        <end position="101"/>
    </location>
</feature>
<reference evidence="3" key="1">
    <citation type="submission" date="2017-09" db="EMBL/GenBank/DDBJ databases">
        <authorList>
            <person name="Varghese N."/>
            <person name="Submissions S."/>
        </authorList>
    </citation>
    <scope>NUCLEOTIDE SEQUENCE [LARGE SCALE GENOMIC DNA]</scope>
    <source>
        <strain evidence="3">DSM 45537</strain>
    </source>
</reference>
<name>A0A285LSV7_9NOCA</name>
<dbReference type="EMBL" id="OBEG01000005">
    <property type="protein sequence ID" value="SNY88010.1"/>
    <property type="molecule type" value="Genomic_DNA"/>
</dbReference>